<dbReference type="PROSITE" id="PS50883">
    <property type="entry name" value="EAL"/>
    <property type="match status" value="1"/>
</dbReference>
<feature type="transmembrane region" description="Helical" evidence="1">
    <location>
        <begin position="147"/>
        <end position="168"/>
    </location>
</feature>
<dbReference type="FunFam" id="3.20.20.450:FF:000001">
    <property type="entry name" value="Cyclic di-GMP phosphodiesterase yahA"/>
    <property type="match status" value="1"/>
</dbReference>
<feature type="transmembrane region" description="Helical" evidence="1">
    <location>
        <begin position="99"/>
        <end position="119"/>
    </location>
</feature>
<dbReference type="NCBIfam" id="TIGR00254">
    <property type="entry name" value="GGDEF"/>
    <property type="match status" value="1"/>
</dbReference>
<keyword evidence="1" id="KW-1133">Transmembrane helix</keyword>
<accession>L0F8P4</accession>
<dbReference type="KEGG" id="ddl:Desdi_1508"/>
<feature type="transmembrane region" description="Helical" evidence="1">
    <location>
        <begin position="180"/>
        <end position="204"/>
    </location>
</feature>
<dbReference type="EMBL" id="CP003344">
    <property type="protein sequence ID" value="AGA69001.1"/>
    <property type="molecule type" value="Genomic_DNA"/>
</dbReference>
<feature type="transmembrane region" description="Helical" evidence="1">
    <location>
        <begin position="210"/>
        <end position="231"/>
    </location>
</feature>
<dbReference type="PANTHER" id="PTHR44757">
    <property type="entry name" value="DIGUANYLATE CYCLASE DGCP"/>
    <property type="match status" value="1"/>
</dbReference>
<evidence type="ECO:0000259" key="2">
    <source>
        <dbReference type="PROSITE" id="PS50883"/>
    </source>
</evidence>
<dbReference type="Pfam" id="PF00990">
    <property type="entry name" value="GGDEF"/>
    <property type="match status" value="1"/>
</dbReference>
<dbReference type="HOGENOM" id="CLU_000445_70_49_9"/>
<dbReference type="InterPro" id="IPR001633">
    <property type="entry name" value="EAL_dom"/>
</dbReference>
<gene>
    <name evidence="4" type="ordered locus">Desdi_1508</name>
</gene>
<feature type="transmembrane region" description="Helical" evidence="1">
    <location>
        <begin position="6"/>
        <end position="25"/>
    </location>
</feature>
<dbReference type="Pfam" id="PF00563">
    <property type="entry name" value="EAL"/>
    <property type="match status" value="1"/>
</dbReference>
<dbReference type="SUPFAM" id="SSF55781">
    <property type="entry name" value="GAF domain-like"/>
    <property type="match status" value="1"/>
</dbReference>
<dbReference type="SUPFAM" id="SSF141868">
    <property type="entry name" value="EAL domain-like"/>
    <property type="match status" value="1"/>
</dbReference>
<reference evidence="5" key="1">
    <citation type="submission" date="2012-02" db="EMBL/GenBank/DDBJ databases">
        <title>Complete sequence of Desulfitobacterium dichloroeliminans LMG P-21439.</title>
        <authorList>
            <person name="Lucas S."/>
            <person name="Han J."/>
            <person name="Lapidus A."/>
            <person name="Cheng J.-F."/>
            <person name="Goodwin L."/>
            <person name="Pitluck S."/>
            <person name="Peters L."/>
            <person name="Ovchinnikova G."/>
            <person name="Teshima H."/>
            <person name="Detter J.C."/>
            <person name="Han C."/>
            <person name="Tapia R."/>
            <person name="Land M."/>
            <person name="Hauser L."/>
            <person name="Kyrpides N."/>
            <person name="Ivanova N."/>
            <person name="Pagani I."/>
            <person name="Kruse T."/>
            <person name="de Vos W.M."/>
            <person name="Boon N."/>
            <person name="Smidt H."/>
            <person name="Woyke T."/>
        </authorList>
    </citation>
    <scope>NUCLEOTIDE SEQUENCE [LARGE SCALE GENOMIC DNA]</scope>
    <source>
        <strain evidence="5">LMG P-21439 / DCA1</strain>
    </source>
</reference>
<feature type="transmembrane region" description="Helical" evidence="1">
    <location>
        <begin position="388"/>
        <end position="411"/>
    </location>
</feature>
<dbReference type="InterPro" id="IPR035919">
    <property type="entry name" value="EAL_sf"/>
</dbReference>
<dbReference type="InterPro" id="IPR029016">
    <property type="entry name" value="GAF-like_dom_sf"/>
</dbReference>
<dbReference type="InterPro" id="IPR031621">
    <property type="entry name" value="HisKA_7TM"/>
</dbReference>
<dbReference type="SUPFAM" id="SSF55073">
    <property type="entry name" value="Nucleotide cyclase"/>
    <property type="match status" value="1"/>
</dbReference>
<proteinExistence type="predicted"/>
<organism evidence="4 5">
    <name type="scientific">Desulfitobacterium dichloroeliminans (strain LMG P-21439 / DCA1)</name>
    <dbReference type="NCBI Taxonomy" id="871963"/>
    <lineage>
        <taxon>Bacteria</taxon>
        <taxon>Bacillati</taxon>
        <taxon>Bacillota</taxon>
        <taxon>Clostridia</taxon>
        <taxon>Eubacteriales</taxon>
        <taxon>Desulfitobacteriaceae</taxon>
        <taxon>Desulfitobacterium</taxon>
    </lineage>
</organism>
<feature type="domain" description="EAL" evidence="2">
    <location>
        <begin position="769"/>
        <end position="1023"/>
    </location>
</feature>
<dbReference type="PROSITE" id="PS50887">
    <property type="entry name" value="GGDEF"/>
    <property type="match status" value="1"/>
</dbReference>
<dbReference type="Gene3D" id="3.30.70.270">
    <property type="match status" value="1"/>
</dbReference>
<dbReference type="FunFam" id="3.30.70.270:FF:000001">
    <property type="entry name" value="Diguanylate cyclase domain protein"/>
    <property type="match status" value="1"/>
</dbReference>
<keyword evidence="1" id="KW-0472">Membrane</keyword>
<sequence>MDYSTFWGMLLIAIGGISFVYGLYATNGIFKTAINRLLMIMCCALLVWSLGLAITAAANNKEICMIGYLVAPFGWGPMSGLLLHFTLLLTEQEKLLKKWWIYPALYLPGLVMIYAFTILPAMGLYPDDFIHTLYGWVPVVNYDVWDYLFYAYYISFTITNLILLLSTRITSPDKSKRTQVTWLAICYIIAYTLGTLSDVVFGYLDITIPRLSTIFSLIPIGAIAYSVMKYGPLSRKPATQSAAFRTDHAHSNVYRVMSFGFAIGSILNIISQKLLYQETGLPDIDKFSVFLIFVAIIILLINELRINSLLKEMSMAIVYSIIIPYMTLRFVQYGSITIWAFVFLLFILCLIYNRRILLITITMSSLMTQVLVWAISPRVLVEVNVADYSVRLGLIGLSAILTVFVNSIYVAKLKENFTYDEKQTLLAEISRDFISAEEWNKDEILHNLLEKCSIFIKSERAYIIVFEQDKGKLHYSCEWLADGTRSFLKDFENLSSDIHRKLFEQFESEGVMKLPDANLLPPIAGKFKKLLAEQNIRGMVNLPVREKGKIIGIMGFNSSRPLREWNLDSSDFMEIVANVVSDMLLKIKVENRNKFLAYHDQLTRLPNRISFKEHLDEVIKQASITRKTLAVVFLDIDSFKAINDTMGHDLGDTVLYEVAQTISDSIRYCDAVSRFGGDEFVIILNEISGQDDVEKIMDGLMTAISKPLNIRGQEFYVTISVGCALYPEDGEDSETLIKNADTAMHHAKGLGKNQYLMCTQAIKDQVEEQLVLTNHLHRALEREQLVVYYQPLVDMTTKSIVGFEALLRWSLPERGIISPGLFIPIAEQTRLINPIGEWVLETACRQNKLWQEKGFSGLRMAVNVSVVQLGNPNFVQQVEAILKKTGLAPKDLELEITESAASNNVDNIVSILASLKALGLTLSIDDFGTEYSSLSRLKVLPIDRIKMDMQFVHGIEGSEKDQAIVKVIINLAKSMKVKVIAEGVETKIQLDFLSQLLCDEVQGYYYYRPMPAEEIEEILVSKSLVDSE</sequence>
<evidence type="ECO:0000256" key="1">
    <source>
        <dbReference type="SAM" id="Phobius"/>
    </source>
</evidence>
<dbReference type="SMART" id="SM00052">
    <property type="entry name" value="EAL"/>
    <property type="match status" value="1"/>
</dbReference>
<feature type="domain" description="GGDEF" evidence="3">
    <location>
        <begin position="627"/>
        <end position="760"/>
    </location>
</feature>
<dbReference type="eggNOG" id="COG2203">
    <property type="taxonomic scope" value="Bacteria"/>
</dbReference>
<keyword evidence="5" id="KW-1185">Reference proteome</keyword>
<dbReference type="SMART" id="SM00267">
    <property type="entry name" value="GGDEF"/>
    <property type="match status" value="1"/>
</dbReference>
<dbReference type="CDD" id="cd01949">
    <property type="entry name" value="GGDEF"/>
    <property type="match status" value="1"/>
</dbReference>
<dbReference type="CDD" id="cd01948">
    <property type="entry name" value="EAL"/>
    <property type="match status" value="1"/>
</dbReference>
<keyword evidence="1" id="KW-0812">Transmembrane</keyword>
<dbReference type="Gene3D" id="3.20.20.450">
    <property type="entry name" value="EAL domain"/>
    <property type="match status" value="1"/>
</dbReference>
<dbReference type="PANTHER" id="PTHR44757:SF2">
    <property type="entry name" value="BIOFILM ARCHITECTURE MAINTENANCE PROTEIN MBAA"/>
    <property type="match status" value="1"/>
</dbReference>
<dbReference type="Proteomes" id="UP000010797">
    <property type="component" value="Chromosome"/>
</dbReference>
<protein>
    <submittedName>
        <fullName evidence="4">Diguanylate cyclase (GGDEF) domain-containing protein</fullName>
    </submittedName>
</protein>
<dbReference type="Pfam" id="PF16927">
    <property type="entry name" value="HisKA_7TM"/>
    <property type="match status" value="1"/>
</dbReference>
<dbReference type="eggNOG" id="COG5001">
    <property type="taxonomic scope" value="Bacteria"/>
</dbReference>
<feature type="transmembrane region" description="Helical" evidence="1">
    <location>
        <begin position="37"/>
        <end position="59"/>
    </location>
</feature>
<dbReference type="RefSeq" id="WP_015261994.1">
    <property type="nucleotide sequence ID" value="NC_019903.1"/>
</dbReference>
<dbReference type="InterPro" id="IPR000160">
    <property type="entry name" value="GGDEF_dom"/>
</dbReference>
<feature type="transmembrane region" description="Helical" evidence="1">
    <location>
        <begin position="356"/>
        <end position="376"/>
    </location>
</feature>
<dbReference type="InterPro" id="IPR052155">
    <property type="entry name" value="Biofilm_reg_signaling"/>
</dbReference>
<dbReference type="Gene3D" id="3.30.450.40">
    <property type="match status" value="1"/>
</dbReference>
<feature type="transmembrane region" description="Helical" evidence="1">
    <location>
        <begin position="252"/>
        <end position="272"/>
    </location>
</feature>
<dbReference type="STRING" id="871963.Desdi_1508"/>
<name>L0F8P4_DESDL</name>
<dbReference type="InterPro" id="IPR043128">
    <property type="entry name" value="Rev_trsase/Diguanyl_cyclase"/>
</dbReference>
<evidence type="ECO:0000313" key="4">
    <source>
        <dbReference type="EMBL" id="AGA69001.1"/>
    </source>
</evidence>
<feature type="transmembrane region" description="Helical" evidence="1">
    <location>
        <begin position="65"/>
        <end position="87"/>
    </location>
</feature>
<evidence type="ECO:0000313" key="5">
    <source>
        <dbReference type="Proteomes" id="UP000010797"/>
    </source>
</evidence>
<evidence type="ECO:0000259" key="3">
    <source>
        <dbReference type="PROSITE" id="PS50887"/>
    </source>
</evidence>
<feature type="transmembrane region" description="Helical" evidence="1">
    <location>
        <begin position="333"/>
        <end position="351"/>
    </location>
</feature>
<dbReference type="InterPro" id="IPR029787">
    <property type="entry name" value="Nucleotide_cyclase"/>
</dbReference>
<dbReference type="AlphaFoldDB" id="L0F8P4"/>
<feature type="transmembrane region" description="Helical" evidence="1">
    <location>
        <begin position="284"/>
        <end position="302"/>
    </location>
</feature>